<gene>
    <name evidence="1" type="ORF">FSB76_01735</name>
</gene>
<dbReference type="Proteomes" id="UP000321362">
    <property type="component" value="Chromosome"/>
</dbReference>
<dbReference type="AlphaFoldDB" id="A0A5B8VTG8"/>
<evidence type="ECO:0000313" key="1">
    <source>
        <dbReference type="EMBL" id="QEC74730.1"/>
    </source>
</evidence>
<dbReference type="EMBL" id="CP042437">
    <property type="protein sequence ID" value="QEC74730.1"/>
    <property type="molecule type" value="Genomic_DNA"/>
</dbReference>
<dbReference type="KEGG" id="mgk:FSB76_01735"/>
<name>A0A5B8VTG8_9SPHI</name>
<sequence length="171" mass="19938">MTVVLKETHRNDDFITALNAQLTNIYGANTGNKFNSWQYLQEEADYINHDPEGKKQLPDWERPITKEALHRNFFWLRMGEFSFKLSGGGTADEARDAVAVCKWLMQTKCKFIDKLCSENYTAKTVKEYLNYLFEEDGYNLTELWKMPDGSTKFTNLKQRNDENANTQTVQL</sequence>
<accession>A0A5B8VTG8</accession>
<reference evidence="1 2" key="1">
    <citation type="journal article" date="2013" name="J. Microbiol.">
        <title>Mucilaginibacter ginsenosidivorax sp. nov., with ginsenoside converting activity isolated from sediment.</title>
        <authorList>
            <person name="Kim J.K."/>
            <person name="Choi T.E."/>
            <person name="Liu Q.M."/>
            <person name="Park H.Y."/>
            <person name="Yi T.H."/>
            <person name="Yoon M.H."/>
            <person name="Kim S.C."/>
            <person name="Im W.T."/>
        </authorList>
    </citation>
    <scope>NUCLEOTIDE SEQUENCE [LARGE SCALE GENOMIC DNA]</scope>
    <source>
        <strain evidence="1 2">KHI28</strain>
    </source>
</reference>
<protein>
    <submittedName>
        <fullName evidence="1">Uncharacterized protein</fullName>
    </submittedName>
</protein>
<dbReference type="OrthoDB" id="1491929at2"/>
<keyword evidence="2" id="KW-1185">Reference proteome</keyword>
<dbReference type="RefSeq" id="WP_147051889.1">
    <property type="nucleotide sequence ID" value="NZ_CP042437.1"/>
</dbReference>
<proteinExistence type="predicted"/>
<organism evidence="1 2">
    <name type="scientific">Mucilaginibacter ginsenosidivorax</name>
    <dbReference type="NCBI Taxonomy" id="862126"/>
    <lineage>
        <taxon>Bacteria</taxon>
        <taxon>Pseudomonadati</taxon>
        <taxon>Bacteroidota</taxon>
        <taxon>Sphingobacteriia</taxon>
        <taxon>Sphingobacteriales</taxon>
        <taxon>Sphingobacteriaceae</taxon>
        <taxon>Mucilaginibacter</taxon>
    </lineage>
</organism>
<evidence type="ECO:0000313" key="2">
    <source>
        <dbReference type="Proteomes" id="UP000321362"/>
    </source>
</evidence>